<dbReference type="Proteomes" id="UP000596660">
    <property type="component" value="Unplaced"/>
</dbReference>
<dbReference type="Gramene" id="AUR62041295-RA">
    <property type="protein sequence ID" value="AUR62041295-RA:cds"/>
    <property type="gene ID" value="AUR62041295"/>
</dbReference>
<evidence type="ECO:0000256" key="1">
    <source>
        <dbReference type="SAM" id="SignalP"/>
    </source>
</evidence>
<proteinExistence type="predicted"/>
<organism evidence="2 3">
    <name type="scientific">Chenopodium quinoa</name>
    <name type="common">Quinoa</name>
    <dbReference type="NCBI Taxonomy" id="63459"/>
    <lineage>
        <taxon>Eukaryota</taxon>
        <taxon>Viridiplantae</taxon>
        <taxon>Streptophyta</taxon>
        <taxon>Embryophyta</taxon>
        <taxon>Tracheophyta</taxon>
        <taxon>Spermatophyta</taxon>
        <taxon>Magnoliopsida</taxon>
        <taxon>eudicotyledons</taxon>
        <taxon>Gunneridae</taxon>
        <taxon>Pentapetalae</taxon>
        <taxon>Caryophyllales</taxon>
        <taxon>Chenopodiaceae</taxon>
        <taxon>Chenopodioideae</taxon>
        <taxon>Atripliceae</taxon>
        <taxon>Chenopodium</taxon>
    </lineage>
</organism>
<sequence length="72" mass="7809">MEGKVGYKRIIVALFFIVATVMLQVLAVKAQQENPVCEEHLGHPCTPGVRECCANTGRQCVAAPSSNGFRCM</sequence>
<evidence type="ECO:0000313" key="2">
    <source>
        <dbReference type="EnsemblPlants" id="AUR62041295-RA:cds"/>
    </source>
</evidence>
<accession>A0A803N6F7</accession>
<protein>
    <submittedName>
        <fullName evidence="2">Uncharacterized protein</fullName>
    </submittedName>
</protein>
<feature type="signal peptide" evidence="1">
    <location>
        <begin position="1"/>
        <end position="30"/>
    </location>
</feature>
<evidence type="ECO:0000313" key="3">
    <source>
        <dbReference type="Proteomes" id="UP000596660"/>
    </source>
</evidence>
<feature type="chain" id="PRO_5031438053" evidence="1">
    <location>
        <begin position="31"/>
        <end position="72"/>
    </location>
</feature>
<keyword evidence="1" id="KW-0732">Signal</keyword>
<reference evidence="2" key="2">
    <citation type="submission" date="2021-03" db="UniProtKB">
        <authorList>
            <consortium name="EnsemblPlants"/>
        </authorList>
    </citation>
    <scope>IDENTIFICATION</scope>
</reference>
<keyword evidence="3" id="KW-1185">Reference proteome</keyword>
<dbReference type="EnsemblPlants" id="AUR62041295-RA">
    <property type="protein sequence ID" value="AUR62041295-RA:cds"/>
    <property type="gene ID" value="AUR62041295"/>
</dbReference>
<name>A0A803N6F7_CHEQI</name>
<reference evidence="2" key="1">
    <citation type="journal article" date="2017" name="Nature">
        <title>The genome of Chenopodium quinoa.</title>
        <authorList>
            <person name="Jarvis D.E."/>
            <person name="Ho Y.S."/>
            <person name="Lightfoot D.J."/>
            <person name="Schmoeckel S.M."/>
            <person name="Li B."/>
            <person name="Borm T.J.A."/>
            <person name="Ohyanagi H."/>
            <person name="Mineta K."/>
            <person name="Michell C.T."/>
            <person name="Saber N."/>
            <person name="Kharbatia N.M."/>
            <person name="Rupper R.R."/>
            <person name="Sharp A.R."/>
            <person name="Dally N."/>
            <person name="Boughton B.A."/>
            <person name="Woo Y.H."/>
            <person name="Gao G."/>
            <person name="Schijlen E.G.W.M."/>
            <person name="Guo X."/>
            <person name="Momin A.A."/>
            <person name="Negrao S."/>
            <person name="Al-Babili S."/>
            <person name="Gehring C."/>
            <person name="Roessner U."/>
            <person name="Jung C."/>
            <person name="Murphy K."/>
            <person name="Arold S.T."/>
            <person name="Gojobori T."/>
            <person name="van der Linden C.G."/>
            <person name="van Loo E.N."/>
            <person name="Jellen E.N."/>
            <person name="Maughan P.J."/>
            <person name="Tester M."/>
        </authorList>
    </citation>
    <scope>NUCLEOTIDE SEQUENCE [LARGE SCALE GENOMIC DNA]</scope>
    <source>
        <strain evidence="2">cv. PI 614886</strain>
    </source>
</reference>
<dbReference type="AlphaFoldDB" id="A0A803N6F7"/>